<organism evidence="1 2">
    <name type="scientific">Streptomyces blastmyceticus</name>
    <dbReference type="NCBI Taxonomy" id="68180"/>
    <lineage>
        <taxon>Bacteria</taxon>
        <taxon>Bacillati</taxon>
        <taxon>Actinomycetota</taxon>
        <taxon>Actinomycetes</taxon>
        <taxon>Kitasatosporales</taxon>
        <taxon>Streptomycetaceae</taxon>
        <taxon>Streptomyces</taxon>
    </lineage>
</organism>
<comment type="caution">
    <text evidence="1">The sequence shown here is derived from an EMBL/GenBank/DDBJ whole genome shotgun (WGS) entry which is preliminary data.</text>
</comment>
<accession>A0ABP3G947</accession>
<dbReference type="Proteomes" id="UP001500063">
    <property type="component" value="Unassembled WGS sequence"/>
</dbReference>
<dbReference type="SUPFAM" id="SSF54909">
    <property type="entry name" value="Dimeric alpha+beta barrel"/>
    <property type="match status" value="1"/>
</dbReference>
<sequence>MTINHPTPRLHEIIRPDTGTFLLSRWGTGTPDRTRAAAEAIAEEWTAGAKPEGHLAQHMYLDVDGTGILHYAQWRSDEAHLEFARAVRPAVISRVDRLVPGIERPGLRRTRLHRSVVRDGERAAGILAVTTPATPETETRPGALAAYVHVGTDAGPAVELAEWADMAAYEAAGGRPGPDVRLYTYYRAV</sequence>
<name>A0ABP3G947_9ACTN</name>
<evidence type="ECO:0000313" key="2">
    <source>
        <dbReference type="Proteomes" id="UP001500063"/>
    </source>
</evidence>
<dbReference type="EMBL" id="BAAABW010000008">
    <property type="protein sequence ID" value="GAA0339452.1"/>
    <property type="molecule type" value="Genomic_DNA"/>
</dbReference>
<proteinExistence type="predicted"/>
<keyword evidence="1" id="KW-0560">Oxidoreductase</keyword>
<gene>
    <name evidence="1" type="ORF">GCM10010319_14320</name>
</gene>
<dbReference type="InterPro" id="IPR011008">
    <property type="entry name" value="Dimeric_a/b-barrel"/>
</dbReference>
<keyword evidence="1" id="KW-0503">Monooxygenase</keyword>
<dbReference type="GO" id="GO:0004497">
    <property type="term" value="F:monooxygenase activity"/>
    <property type="evidence" value="ECO:0007669"/>
    <property type="project" value="UniProtKB-KW"/>
</dbReference>
<dbReference type="RefSeq" id="WP_344116986.1">
    <property type="nucleotide sequence ID" value="NZ_BAAABW010000008.1"/>
</dbReference>
<keyword evidence="2" id="KW-1185">Reference proteome</keyword>
<protein>
    <submittedName>
        <fullName evidence="1">Antibiotic biosynthesis monooxygenase</fullName>
    </submittedName>
</protein>
<reference evidence="2" key="1">
    <citation type="journal article" date="2019" name="Int. J. Syst. Evol. Microbiol.">
        <title>The Global Catalogue of Microorganisms (GCM) 10K type strain sequencing project: providing services to taxonomists for standard genome sequencing and annotation.</title>
        <authorList>
            <consortium name="The Broad Institute Genomics Platform"/>
            <consortium name="The Broad Institute Genome Sequencing Center for Infectious Disease"/>
            <person name="Wu L."/>
            <person name="Ma J."/>
        </authorList>
    </citation>
    <scope>NUCLEOTIDE SEQUENCE [LARGE SCALE GENOMIC DNA]</scope>
    <source>
        <strain evidence="2">JCM 4565</strain>
    </source>
</reference>
<dbReference type="Gene3D" id="3.30.70.100">
    <property type="match status" value="2"/>
</dbReference>
<evidence type="ECO:0000313" key="1">
    <source>
        <dbReference type="EMBL" id="GAA0339452.1"/>
    </source>
</evidence>